<protein>
    <submittedName>
        <fullName evidence="1">Uncharacterized protein</fullName>
    </submittedName>
</protein>
<dbReference type="AlphaFoldDB" id="A0A699ULZ0"/>
<accession>A0A699ULZ0</accession>
<reference evidence="1" key="1">
    <citation type="journal article" date="2019" name="Sci. Rep.">
        <title>Draft genome of Tanacetum cinerariifolium, the natural source of mosquito coil.</title>
        <authorList>
            <person name="Yamashiro T."/>
            <person name="Shiraishi A."/>
            <person name="Satake H."/>
            <person name="Nakayama K."/>
        </authorList>
    </citation>
    <scope>NUCLEOTIDE SEQUENCE</scope>
</reference>
<feature type="non-terminal residue" evidence="1">
    <location>
        <position position="1"/>
    </location>
</feature>
<proteinExistence type="predicted"/>
<dbReference type="EMBL" id="BKCJ011346030">
    <property type="protein sequence ID" value="GFD23600.1"/>
    <property type="molecule type" value="Genomic_DNA"/>
</dbReference>
<evidence type="ECO:0000313" key="1">
    <source>
        <dbReference type="EMBL" id="GFD23600.1"/>
    </source>
</evidence>
<sequence>ARRVQPVEPRAEVVDGQVVANHGGAALHINTAQCHVVAAVVAHLVLADGGPGYAAVGSNALAPVETNQVVLHPVAGRAVAKAIDGQAHGAAARAGEVEAHAGGGGAG</sequence>
<organism evidence="1">
    <name type="scientific">Tanacetum cinerariifolium</name>
    <name type="common">Dalmatian daisy</name>
    <name type="synonym">Chrysanthemum cinerariifolium</name>
    <dbReference type="NCBI Taxonomy" id="118510"/>
    <lineage>
        <taxon>Eukaryota</taxon>
        <taxon>Viridiplantae</taxon>
        <taxon>Streptophyta</taxon>
        <taxon>Embryophyta</taxon>
        <taxon>Tracheophyta</taxon>
        <taxon>Spermatophyta</taxon>
        <taxon>Magnoliopsida</taxon>
        <taxon>eudicotyledons</taxon>
        <taxon>Gunneridae</taxon>
        <taxon>Pentapetalae</taxon>
        <taxon>asterids</taxon>
        <taxon>campanulids</taxon>
        <taxon>Asterales</taxon>
        <taxon>Asteraceae</taxon>
        <taxon>Asteroideae</taxon>
        <taxon>Anthemideae</taxon>
        <taxon>Anthemidinae</taxon>
        <taxon>Tanacetum</taxon>
    </lineage>
</organism>
<name>A0A699ULZ0_TANCI</name>
<gene>
    <name evidence="1" type="ORF">Tci_895569</name>
</gene>
<comment type="caution">
    <text evidence="1">The sequence shown here is derived from an EMBL/GenBank/DDBJ whole genome shotgun (WGS) entry which is preliminary data.</text>
</comment>